<keyword evidence="1" id="KW-1133">Transmembrane helix</keyword>
<keyword evidence="1" id="KW-0812">Transmembrane</keyword>
<reference evidence="2 3" key="1">
    <citation type="submission" date="2015-12" db="EMBL/GenBank/DDBJ databases">
        <title>Draft genome sequence of Moniliophthora roreri, the causal agent of frosty pod rot of cacao.</title>
        <authorList>
            <person name="Aime M.C."/>
            <person name="Diaz-Valderrama J.R."/>
            <person name="Kijpornyongpan T."/>
            <person name="Phillips-Mora W."/>
        </authorList>
    </citation>
    <scope>NUCLEOTIDE SEQUENCE [LARGE SCALE GENOMIC DNA]</scope>
    <source>
        <strain evidence="2 3">MCA 2952</strain>
    </source>
</reference>
<keyword evidence="1" id="KW-0472">Membrane</keyword>
<feature type="transmembrane region" description="Helical" evidence="1">
    <location>
        <begin position="259"/>
        <end position="283"/>
    </location>
</feature>
<dbReference type="EMBL" id="LATX01001871">
    <property type="protein sequence ID" value="KTB36964.1"/>
    <property type="molecule type" value="Genomic_DNA"/>
</dbReference>
<comment type="caution">
    <text evidence="2">The sequence shown here is derived from an EMBL/GenBank/DDBJ whole genome shotgun (WGS) entry which is preliminary data.</text>
</comment>
<feature type="transmembrane region" description="Helical" evidence="1">
    <location>
        <begin position="231"/>
        <end position="253"/>
    </location>
</feature>
<feature type="transmembrane region" description="Helical" evidence="1">
    <location>
        <begin position="108"/>
        <end position="129"/>
    </location>
</feature>
<feature type="transmembrane region" description="Helical" evidence="1">
    <location>
        <begin position="141"/>
        <end position="161"/>
    </location>
</feature>
<sequence>MASTYSSILSVQTVIIAPATTFGLTLFVAGFYALLFGLSTYFLCKRRNIFQKKLQLAWTTTVFFISNLGAIARASSYIIDATVVYQAVQTQDFGPLNAYTSNGSSQTIIIALTYVCYILANCIADAILIHRCYVLYTSRKAVLFPLVFISFATNSVIATGMKLKGQTSGLRQSANWDIFVHGYELQIGYYCANAAVNGMLTLILAGRIWWLGRESRATQFQAQAIDQRYQFFATVIVESGMLYPMTLVAHVVLTQKVDTIGVPIDLTPIAILMAVSYHFSLILRDFKRGLGHRTNVD</sequence>
<evidence type="ECO:0000313" key="3">
    <source>
        <dbReference type="Proteomes" id="UP000054988"/>
    </source>
</evidence>
<dbReference type="Proteomes" id="UP000054988">
    <property type="component" value="Unassembled WGS sequence"/>
</dbReference>
<feature type="transmembrane region" description="Helical" evidence="1">
    <location>
        <begin position="56"/>
        <end position="79"/>
    </location>
</feature>
<name>A0A0W0FKX0_MONRR</name>
<dbReference type="AlphaFoldDB" id="A0A0W0FKX0"/>
<proteinExistence type="predicted"/>
<evidence type="ECO:0000313" key="2">
    <source>
        <dbReference type="EMBL" id="KTB36964.1"/>
    </source>
</evidence>
<gene>
    <name evidence="2" type="ORF">WG66_10420</name>
</gene>
<protein>
    <submittedName>
        <fullName evidence="2">Uncharacterized protein</fullName>
    </submittedName>
</protein>
<feature type="transmembrane region" description="Helical" evidence="1">
    <location>
        <begin position="15"/>
        <end position="44"/>
    </location>
</feature>
<evidence type="ECO:0000256" key="1">
    <source>
        <dbReference type="SAM" id="Phobius"/>
    </source>
</evidence>
<feature type="transmembrane region" description="Helical" evidence="1">
    <location>
        <begin position="187"/>
        <end position="210"/>
    </location>
</feature>
<organism evidence="2 3">
    <name type="scientific">Moniliophthora roreri</name>
    <name type="common">Frosty pod rot fungus</name>
    <name type="synonym">Monilia roreri</name>
    <dbReference type="NCBI Taxonomy" id="221103"/>
    <lineage>
        <taxon>Eukaryota</taxon>
        <taxon>Fungi</taxon>
        <taxon>Dikarya</taxon>
        <taxon>Basidiomycota</taxon>
        <taxon>Agaricomycotina</taxon>
        <taxon>Agaricomycetes</taxon>
        <taxon>Agaricomycetidae</taxon>
        <taxon>Agaricales</taxon>
        <taxon>Marasmiineae</taxon>
        <taxon>Marasmiaceae</taxon>
        <taxon>Moniliophthora</taxon>
    </lineage>
</organism>
<accession>A0A0W0FKX0</accession>